<dbReference type="InterPro" id="IPR013223">
    <property type="entry name" value="RNase_B_OB_dom"/>
</dbReference>
<accession>A0A316EJ53</accession>
<dbReference type="PROSITE" id="PS50126">
    <property type="entry name" value="S1"/>
    <property type="match status" value="1"/>
</dbReference>
<evidence type="ECO:0000259" key="8">
    <source>
        <dbReference type="PROSITE" id="PS50126"/>
    </source>
</evidence>
<dbReference type="InterPro" id="IPR050180">
    <property type="entry name" value="RNR_Ribonuclease"/>
</dbReference>
<proteinExistence type="inferred from homology"/>
<dbReference type="GO" id="GO:0006402">
    <property type="term" value="P:mRNA catabolic process"/>
    <property type="evidence" value="ECO:0007669"/>
    <property type="project" value="TreeGrafter"/>
</dbReference>
<keyword evidence="3 6" id="KW-0378">Hydrolase</keyword>
<dbReference type="InterPro" id="IPR001900">
    <property type="entry name" value="RNase_II/R"/>
</dbReference>
<evidence type="ECO:0000256" key="6">
    <source>
        <dbReference type="HAMAP-Rule" id="MF_01895"/>
    </source>
</evidence>
<comment type="similarity">
    <text evidence="6">Belongs to the RNR ribonuclease family. RNase R subfamily.</text>
</comment>
<reference evidence="9 10" key="1">
    <citation type="submission" date="2018-05" db="EMBL/GenBank/DDBJ databases">
        <title>Genomic Encyclopedia of Archaeal and Bacterial Type Strains, Phase II (KMG-II): from individual species to whole genera.</title>
        <authorList>
            <person name="Goeker M."/>
        </authorList>
    </citation>
    <scope>NUCLEOTIDE SEQUENCE [LARGE SCALE GENOMIC DNA]</scope>
    <source>
        <strain evidence="9 10">DSM 22214</strain>
    </source>
</reference>
<feature type="compositionally biased region" description="Polar residues" evidence="7">
    <location>
        <begin position="434"/>
        <end position="443"/>
    </location>
</feature>
<feature type="region of interest" description="Disordered" evidence="7">
    <location>
        <begin position="420"/>
        <end position="443"/>
    </location>
</feature>
<gene>
    <name evidence="6" type="primary">rnr</name>
    <name evidence="9" type="ORF">LV89_00422</name>
</gene>
<dbReference type="PANTHER" id="PTHR23355:SF9">
    <property type="entry name" value="DIS3-LIKE EXONUCLEASE 2"/>
    <property type="match status" value="1"/>
</dbReference>
<dbReference type="InterPro" id="IPR040476">
    <property type="entry name" value="CSD2"/>
</dbReference>
<dbReference type="InterPro" id="IPR022966">
    <property type="entry name" value="RNase_II/R_CS"/>
</dbReference>
<keyword evidence="10" id="KW-1185">Reference proteome</keyword>
<comment type="function">
    <text evidence="6">3'-5' exoribonuclease that releases 5'-nucleoside monophosphates and is involved in maturation of structured RNAs.</text>
</comment>
<comment type="catalytic activity">
    <reaction evidence="6">
        <text>Exonucleolytic cleavage in the 3'- to 5'-direction to yield nucleoside 5'-phosphates.</text>
        <dbReference type="EC" id="3.1.13.1"/>
    </reaction>
</comment>
<dbReference type="Gene3D" id="2.40.50.140">
    <property type="entry name" value="Nucleic acid-binding proteins"/>
    <property type="match status" value="3"/>
</dbReference>
<dbReference type="Pfam" id="PF17876">
    <property type="entry name" value="CSD2"/>
    <property type="match status" value="1"/>
</dbReference>
<keyword evidence="1 6" id="KW-0963">Cytoplasm</keyword>
<dbReference type="SMART" id="SM00357">
    <property type="entry name" value="CSP"/>
    <property type="match status" value="2"/>
</dbReference>
<sequence>MTDLKPSKEQNFRSRIKAEILEFFQLNEDTAWSLNQVHKAFAIRDRKTKDLFGDLLTELHKDKKLIRQQDGHYLADTTTEFVEGRIDHVNVRFGFVVVEGREGDILINARDLNGAIDGDIVKVLVWAKKKKGSDRAEGEVVEILQRGRAEMVGTIEIMPHYAFVVPSSKKIYGDIFVSKNDLKDAQHGDKVIVKITKWAEGERKMEGFVKEVLGKSGENNTEMHAILAEFGLPNHFPEQVEKAADAISTKITATEIKKRRDFRNITTFTIDPVDAKDFDDALSFEFLENGNYEVGIHIADVTHYVTPESILEQEAYLRATSVYLVDRVVPMLPEKLSNGLCSLRPNEDKLTFSAVFEITPEAKVVKEWFGRTIIHSDKRFTYEEAQEQLNSEQSAVISEQKSEEISNIEHQATDIEIEPKKKGRKKKVEEGETLTPNPQNLTPNFKKELTILNQLAHKLRDERFAKGAVNFETVEVKFKLDEDGKPLGIYQKIRVDSHKLIEEFMLLANKKVAEYVFNLKKSEPRNTMVYRTHDAPDPEKLKNFSTFAKRFGYTVDTDTTKISASFNELMHDVEGKPEQNILENLAVRTMSKAKYSTDPIGHFGLAFPFYSHFTSPIRRYPDMMAHRMLQHYLDGGEPLERASWEQRCKHSSEQEKMAAEAERSSIKYKQVEYMSLMDEGKVWDGIISGVTEFGIFVEITETASEGLVRMVDLKDDFYDYDRENYRIVGQRNGRVFTFGDKLQVKVKECNLARRSMDLLLVGGDEKMRKSKSKAPRGRESRHKSSDSRSSKGGKRSNSKDSDRRKRR</sequence>
<evidence type="ECO:0000313" key="9">
    <source>
        <dbReference type="EMBL" id="PWK28869.1"/>
    </source>
</evidence>
<dbReference type="GO" id="GO:0003723">
    <property type="term" value="F:RNA binding"/>
    <property type="evidence" value="ECO:0007669"/>
    <property type="project" value="UniProtKB-UniRule"/>
</dbReference>
<protein>
    <recommendedName>
        <fullName evidence="6">Ribonuclease R</fullName>
        <shortName evidence="6">RNase R</shortName>
        <ecNumber evidence="6">3.1.13.1</ecNumber>
    </recommendedName>
</protein>
<organism evidence="9 10">
    <name type="scientific">Arcicella aurantiaca</name>
    <dbReference type="NCBI Taxonomy" id="591202"/>
    <lineage>
        <taxon>Bacteria</taxon>
        <taxon>Pseudomonadati</taxon>
        <taxon>Bacteroidota</taxon>
        <taxon>Cytophagia</taxon>
        <taxon>Cytophagales</taxon>
        <taxon>Flectobacillaceae</taxon>
        <taxon>Arcicella</taxon>
    </lineage>
</organism>
<evidence type="ECO:0000256" key="2">
    <source>
        <dbReference type="ARBA" id="ARBA00022722"/>
    </source>
</evidence>
<evidence type="ECO:0000256" key="3">
    <source>
        <dbReference type="ARBA" id="ARBA00022801"/>
    </source>
</evidence>
<evidence type="ECO:0000313" key="10">
    <source>
        <dbReference type="Proteomes" id="UP000245489"/>
    </source>
</evidence>
<dbReference type="SUPFAM" id="SSF50249">
    <property type="entry name" value="Nucleic acid-binding proteins"/>
    <property type="match status" value="4"/>
</dbReference>
<dbReference type="RefSeq" id="WP_109741209.1">
    <property type="nucleotide sequence ID" value="NZ_QGGO01000002.1"/>
</dbReference>
<dbReference type="HAMAP" id="MF_01895">
    <property type="entry name" value="RNase_R"/>
    <property type="match status" value="1"/>
</dbReference>
<feature type="compositionally biased region" description="Basic and acidic residues" evidence="7">
    <location>
        <begin position="797"/>
        <end position="807"/>
    </location>
</feature>
<comment type="subcellular location">
    <subcellularLocation>
        <location evidence="6">Cytoplasm</location>
    </subcellularLocation>
</comment>
<dbReference type="AlphaFoldDB" id="A0A316EJ53"/>
<dbReference type="InterPro" id="IPR011129">
    <property type="entry name" value="CSD"/>
</dbReference>
<dbReference type="GO" id="GO:0005829">
    <property type="term" value="C:cytosol"/>
    <property type="evidence" value="ECO:0007669"/>
    <property type="project" value="TreeGrafter"/>
</dbReference>
<evidence type="ECO:0000256" key="1">
    <source>
        <dbReference type="ARBA" id="ARBA00022490"/>
    </source>
</evidence>
<dbReference type="CDD" id="cd04471">
    <property type="entry name" value="S1_RNase_R"/>
    <property type="match status" value="1"/>
</dbReference>
<dbReference type="Pfam" id="PF08206">
    <property type="entry name" value="OB_RNB"/>
    <property type="match status" value="1"/>
</dbReference>
<feature type="region of interest" description="Disordered" evidence="7">
    <location>
        <begin position="764"/>
        <end position="807"/>
    </location>
</feature>
<dbReference type="InterPro" id="IPR003029">
    <property type="entry name" value="S1_domain"/>
</dbReference>
<evidence type="ECO:0000256" key="5">
    <source>
        <dbReference type="ARBA" id="ARBA00022884"/>
    </source>
</evidence>
<keyword evidence="4 6" id="KW-0269">Exonuclease</keyword>
<dbReference type="EC" id="3.1.13.1" evidence="6"/>
<dbReference type="PANTHER" id="PTHR23355">
    <property type="entry name" value="RIBONUCLEASE"/>
    <property type="match status" value="1"/>
</dbReference>
<evidence type="ECO:0000256" key="4">
    <source>
        <dbReference type="ARBA" id="ARBA00022839"/>
    </source>
</evidence>
<keyword evidence="2 6" id="KW-0540">Nuclease</keyword>
<dbReference type="GO" id="GO:0008859">
    <property type="term" value="F:exoribonuclease II activity"/>
    <property type="evidence" value="ECO:0007669"/>
    <property type="project" value="UniProtKB-UniRule"/>
</dbReference>
<dbReference type="PROSITE" id="PS01175">
    <property type="entry name" value="RIBONUCLEASE_II"/>
    <property type="match status" value="1"/>
</dbReference>
<dbReference type="EMBL" id="QGGO01000002">
    <property type="protein sequence ID" value="PWK28869.1"/>
    <property type="molecule type" value="Genomic_DNA"/>
</dbReference>
<dbReference type="Pfam" id="PF00773">
    <property type="entry name" value="RNB"/>
    <property type="match status" value="1"/>
</dbReference>
<dbReference type="SMART" id="SM00316">
    <property type="entry name" value="S1"/>
    <property type="match status" value="1"/>
</dbReference>
<dbReference type="SMART" id="SM00955">
    <property type="entry name" value="RNB"/>
    <property type="match status" value="1"/>
</dbReference>
<dbReference type="InterPro" id="IPR012340">
    <property type="entry name" value="NA-bd_OB-fold"/>
</dbReference>
<feature type="compositionally biased region" description="Basic and acidic residues" evidence="7">
    <location>
        <begin position="776"/>
        <end position="789"/>
    </location>
</feature>
<dbReference type="InterPro" id="IPR011805">
    <property type="entry name" value="RNase_R"/>
</dbReference>
<feature type="domain" description="S1 motif" evidence="8">
    <location>
        <begin position="680"/>
        <end position="761"/>
    </location>
</feature>
<dbReference type="Pfam" id="PF00575">
    <property type="entry name" value="S1"/>
    <property type="match status" value="1"/>
</dbReference>
<dbReference type="Proteomes" id="UP000245489">
    <property type="component" value="Unassembled WGS sequence"/>
</dbReference>
<comment type="caution">
    <text evidence="9">The sequence shown here is derived from an EMBL/GenBank/DDBJ whole genome shotgun (WGS) entry which is preliminary data.</text>
</comment>
<dbReference type="OrthoDB" id="9764149at2"/>
<evidence type="ECO:0000256" key="7">
    <source>
        <dbReference type="SAM" id="MobiDB-lite"/>
    </source>
</evidence>
<name>A0A316EJ53_9BACT</name>
<keyword evidence="5 6" id="KW-0694">RNA-binding</keyword>